<comment type="caution">
    <text evidence="7">The sequence shown here is derived from an EMBL/GenBank/DDBJ whole genome shotgun (WGS) entry which is preliminary data.</text>
</comment>
<dbReference type="PANTHER" id="PTHR46515">
    <property type="entry name" value="TATA ELEMENT MODULATORY FACTOR TMF1"/>
    <property type="match status" value="1"/>
</dbReference>
<keyword evidence="8" id="KW-1185">Reference proteome</keyword>
<protein>
    <recommendedName>
        <fullName evidence="6">TATA element modulatory factor 1 TATA binding domain-containing protein</fullName>
    </recommendedName>
</protein>
<proteinExistence type="predicted"/>
<evidence type="ECO:0000313" key="7">
    <source>
        <dbReference type="EMBL" id="RUP50837.1"/>
    </source>
</evidence>
<dbReference type="InterPro" id="IPR022092">
    <property type="entry name" value="TMF_DNA-bd"/>
</dbReference>
<evidence type="ECO:0000256" key="5">
    <source>
        <dbReference type="SAM" id="MobiDB-lite"/>
    </source>
</evidence>
<accession>A0A433DJ34</accession>
<name>A0A433DJ34_9FUNG</name>
<dbReference type="Pfam" id="PF12325">
    <property type="entry name" value="TMF_TATA_bd"/>
    <property type="match status" value="1"/>
</dbReference>
<evidence type="ECO:0000256" key="1">
    <source>
        <dbReference type="ARBA" id="ARBA00004555"/>
    </source>
</evidence>
<dbReference type="EMBL" id="RBNI01001153">
    <property type="protein sequence ID" value="RUP50837.1"/>
    <property type="molecule type" value="Genomic_DNA"/>
</dbReference>
<feature type="coiled-coil region" evidence="4">
    <location>
        <begin position="405"/>
        <end position="467"/>
    </location>
</feature>
<reference evidence="7 8" key="1">
    <citation type="journal article" date="2018" name="New Phytol.">
        <title>Phylogenomics of Endogonaceae and evolution of mycorrhizas within Mucoromycota.</title>
        <authorList>
            <person name="Chang Y."/>
            <person name="Desiro A."/>
            <person name="Na H."/>
            <person name="Sandor L."/>
            <person name="Lipzen A."/>
            <person name="Clum A."/>
            <person name="Barry K."/>
            <person name="Grigoriev I.V."/>
            <person name="Martin F.M."/>
            <person name="Stajich J.E."/>
            <person name="Smith M.E."/>
            <person name="Bonito G."/>
            <person name="Spatafora J.W."/>
        </authorList>
    </citation>
    <scope>NUCLEOTIDE SEQUENCE [LARGE SCALE GENOMIC DNA]</scope>
    <source>
        <strain evidence="7 8">GMNB39</strain>
    </source>
</reference>
<evidence type="ECO:0000313" key="8">
    <source>
        <dbReference type="Proteomes" id="UP000268093"/>
    </source>
</evidence>
<evidence type="ECO:0000256" key="3">
    <source>
        <dbReference type="ARBA" id="ARBA00023054"/>
    </source>
</evidence>
<dbReference type="AlphaFoldDB" id="A0A433DJ34"/>
<gene>
    <name evidence="7" type="ORF">BC936DRAFT_137512</name>
</gene>
<feature type="compositionally biased region" description="Basic and acidic residues" evidence="5">
    <location>
        <begin position="800"/>
        <end position="825"/>
    </location>
</feature>
<organism evidence="7 8">
    <name type="scientific">Jimgerdemannia flammicorona</name>
    <dbReference type="NCBI Taxonomy" id="994334"/>
    <lineage>
        <taxon>Eukaryota</taxon>
        <taxon>Fungi</taxon>
        <taxon>Fungi incertae sedis</taxon>
        <taxon>Mucoromycota</taxon>
        <taxon>Mucoromycotina</taxon>
        <taxon>Endogonomycetes</taxon>
        <taxon>Endogonales</taxon>
        <taxon>Endogonaceae</taxon>
        <taxon>Jimgerdemannia</taxon>
    </lineage>
</organism>
<feature type="coiled-coil region" evidence="4">
    <location>
        <begin position="990"/>
        <end position="1045"/>
    </location>
</feature>
<dbReference type="InterPro" id="IPR052602">
    <property type="entry name" value="Growth_transcription_reg"/>
</dbReference>
<dbReference type="PANTHER" id="PTHR46515:SF1">
    <property type="entry name" value="TATA ELEMENT MODULATORY FACTOR"/>
    <property type="match status" value="1"/>
</dbReference>
<feature type="region of interest" description="Disordered" evidence="5">
    <location>
        <begin position="800"/>
        <end position="837"/>
    </location>
</feature>
<feature type="region of interest" description="Disordered" evidence="5">
    <location>
        <begin position="569"/>
        <end position="592"/>
    </location>
</feature>
<feature type="compositionally biased region" description="Low complexity" evidence="5">
    <location>
        <begin position="93"/>
        <end position="106"/>
    </location>
</feature>
<evidence type="ECO:0000259" key="6">
    <source>
        <dbReference type="Pfam" id="PF12325"/>
    </source>
</evidence>
<evidence type="ECO:0000256" key="2">
    <source>
        <dbReference type="ARBA" id="ARBA00023034"/>
    </source>
</evidence>
<comment type="subcellular location">
    <subcellularLocation>
        <location evidence="1">Golgi apparatus</location>
    </subcellularLocation>
</comment>
<feature type="compositionally biased region" description="Low complexity" evidence="5">
    <location>
        <begin position="137"/>
        <end position="153"/>
    </location>
</feature>
<feature type="compositionally biased region" description="Basic and acidic residues" evidence="5">
    <location>
        <begin position="164"/>
        <end position="189"/>
    </location>
</feature>
<evidence type="ECO:0000256" key="4">
    <source>
        <dbReference type="SAM" id="Coils"/>
    </source>
</evidence>
<dbReference type="Proteomes" id="UP000268093">
    <property type="component" value="Unassembled WGS sequence"/>
</dbReference>
<feature type="compositionally biased region" description="Basic and acidic residues" evidence="5">
    <location>
        <begin position="110"/>
        <end position="120"/>
    </location>
</feature>
<feature type="compositionally biased region" description="Polar residues" evidence="5">
    <location>
        <begin position="828"/>
        <end position="837"/>
    </location>
</feature>
<sequence length="1059" mass="116493">MTGFSSSSWGGFLKQAMSTVENRLDKVLDISGDTTGNMETFIDPITGIVTTIPRQPTPGPAPAPTMSTGLGISTPDATPPIAMPTPNTPAIVPTTRSMSTTPPTSTAWRTQKENNMKRSTSDLSSRLQAIVQDKARSAATSPSPSVSSSVMGKVGEEKEEGEGKEETAKEDGGLKEAEKEVENGKEESKNIEIIQAGTVEGEGGEKEVEIVKMEGLVVQETLVTVVQEEVKVESEISSPKVQNEETETIFKEKQQVETIQLVETVSTESAIVSPLSTSTPADSPIVISPDPSTPVLTHLDLIPDPADSAAHLRLIISQRERQLMSAMEANAELNTSVQQLREADSQKQREIEHMGAKVAELEKQVTAAVEAARLAREKASQQQGHAQSQKEAGAAAVTAGLQKVVEEQKAAIAAKDEQIAGLLAEGEKLSKNELKHMTTIKKLRSEKTEAEKTITEMQKKVEKASGDQVETNGKLARMMETERKMNGGLRRMESIKTLTETSERQAKQIIKLESDLVSSKEAQANLQLALDRAWQELAEARKFSAEASAQAQSAALDKEIKANERLHKELQQARQEAEETETSLRKEVSDGYPGPPAHALADRGDGWVQGGHVTARYLGTVESFLNLTSFYSRCRKLTEWRPTSQALQMRLQASEARSEDLSAGMHDSTRPLLKQIEALQTQHSVAMKNWDKIEKSLTVRLNEMEAERPMAMERERGLSARTTRITTLEAQLSTERHEKARLIAELETERLRSADYEVRSTQATAKLDALRSTQSRALDEAKEHYQRLLRQQLQEEREQWEQKHRQDEERERETERRKTKTEHVRKTLAQSGRQGSFASVEGESALGMSVAFGGGEGGVQGQAMLSPTFSRSFDVSGSCVITLYVAGGFDLVLQSPSSSSRSSFDSTYQMVSSNGNSFPPNVVIDRLNLSVRQLEGQVGFLQTQLQSTSQARGVRTSGRAREGDDSIGRPVSIPTLLHRDLYYAGVAVRLKSDAAHVARLETEQEELNKRYHAALEMLGERTEEVQELKADIADVKEMYRNQIVEMVAKIDQAAAAEAK</sequence>
<dbReference type="InterPro" id="IPR022091">
    <property type="entry name" value="TMF_TATA-bd"/>
</dbReference>
<feature type="compositionally biased region" description="Basic and acidic residues" evidence="5">
    <location>
        <begin position="569"/>
        <end position="589"/>
    </location>
</feature>
<feature type="coiled-coil region" evidence="4">
    <location>
        <begin position="323"/>
        <end position="378"/>
    </location>
</feature>
<dbReference type="OrthoDB" id="74178at2759"/>
<dbReference type="GO" id="GO:0005783">
    <property type="term" value="C:endoplasmic reticulum"/>
    <property type="evidence" value="ECO:0007669"/>
    <property type="project" value="TreeGrafter"/>
</dbReference>
<feature type="domain" description="TATA element modulatory factor 1 TATA binding" evidence="6">
    <location>
        <begin position="990"/>
        <end position="1046"/>
    </location>
</feature>
<feature type="region of interest" description="Disordered" evidence="5">
    <location>
        <begin position="85"/>
        <end position="189"/>
    </location>
</feature>
<dbReference type="Pfam" id="PF12329">
    <property type="entry name" value="TMF_DNA_bd"/>
    <property type="match status" value="1"/>
</dbReference>
<dbReference type="GO" id="GO:0005794">
    <property type="term" value="C:Golgi apparatus"/>
    <property type="evidence" value="ECO:0007669"/>
    <property type="project" value="UniProtKB-SubCell"/>
</dbReference>
<keyword evidence="3 4" id="KW-0175">Coiled coil</keyword>
<keyword evidence="2" id="KW-0333">Golgi apparatus</keyword>